<evidence type="ECO:0000256" key="2">
    <source>
        <dbReference type="ARBA" id="ARBA00009009"/>
    </source>
</evidence>
<keyword evidence="6" id="KW-1185">Reference proteome</keyword>
<dbReference type="InterPro" id="IPR045155">
    <property type="entry name" value="Beta-lactam_cat"/>
</dbReference>
<dbReference type="eggNOG" id="COG2367">
    <property type="taxonomic scope" value="Bacteria"/>
</dbReference>
<evidence type="ECO:0000313" key="5">
    <source>
        <dbReference type="EMBL" id="AEL24374.1"/>
    </source>
</evidence>
<name>G0IZA1_CYCMS</name>
<dbReference type="KEGG" id="cmr:Cycma_0599"/>
<dbReference type="EMBL" id="CP002955">
    <property type="protein sequence ID" value="AEL24374.1"/>
    <property type="molecule type" value="Genomic_DNA"/>
</dbReference>
<dbReference type="EC" id="3.5.2.6" evidence="3"/>
<dbReference type="OrthoDB" id="9772863at2"/>
<dbReference type="STRING" id="880070.Cycma_0599"/>
<dbReference type="Pfam" id="PF13354">
    <property type="entry name" value="Beta-lactamase2"/>
    <property type="match status" value="1"/>
</dbReference>
<evidence type="ECO:0000313" key="6">
    <source>
        <dbReference type="Proteomes" id="UP000001635"/>
    </source>
</evidence>
<dbReference type="GO" id="GO:0008800">
    <property type="term" value="F:beta-lactamase activity"/>
    <property type="evidence" value="ECO:0007669"/>
    <property type="project" value="UniProtKB-EC"/>
</dbReference>
<dbReference type="SUPFAM" id="SSF56601">
    <property type="entry name" value="beta-lactamase/transpeptidase-like"/>
    <property type="match status" value="1"/>
</dbReference>
<accession>G0IZA1</accession>
<dbReference type="PANTHER" id="PTHR35333">
    <property type="entry name" value="BETA-LACTAMASE"/>
    <property type="match status" value="1"/>
</dbReference>
<dbReference type="InterPro" id="IPR012338">
    <property type="entry name" value="Beta-lactam/transpept-like"/>
</dbReference>
<dbReference type="PROSITE" id="PS51257">
    <property type="entry name" value="PROKAR_LIPOPROTEIN"/>
    <property type="match status" value="1"/>
</dbReference>
<organism evidence="5 6">
    <name type="scientific">Cyclobacterium marinum (strain ATCC 25205 / DSM 745 / LMG 13164 / NCIMB 1802)</name>
    <name type="common">Flectobacillus marinus</name>
    <dbReference type="NCBI Taxonomy" id="880070"/>
    <lineage>
        <taxon>Bacteria</taxon>
        <taxon>Pseudomonadati</taxon>
        <taxon>Bacteroidota</taxon>
        <taxon>Cytophagia</taxon>
        <taxon>Cytophagales</taxon>
        <taxon>Cyclobacteriaceae</taxon>
        <taxon>Cyclobacterium</taxon>
    </lineage>
</organism>
<dbReference type="HOGENOM" id="CLU_031960_9_0_10"/>
<proteinExistence type="inferred from homology"/>
<feature type="domain" description="Beta-lactamase class A catalytic" evidence="4">
    <location>
        <begin position="47"/>
        <end position="266"/>
    </location>
</feature>
<dbReference type="PANTHER" id="PTHR35333:SF3">
    <property type="entry name" value="BETA-LACTAMASE-TYPE TRANSPEPTIDASE FOLD CONTAINING PROTEIN"/>
    <property type="match status" value="1"/>
</dbReference>
<comment type="similarity">
    <text evidence="2">Belongs to the class-A beta-lactamase family.</text>
</comment>
<dbReference type="RefSeq" id="WP_014018672.1">
    <property type="nucleotide sequence ID" value="NC_015914.1"/>
</dbReference>
<evidence type="ECO:0000259" key="4">
    <source>
        <dbReference type="Pfam" id="PF13354"/>
    </source>
</evidence>
<evidence type="ECO:0000256" key="3">
    <source>
        <dbReference type="ARBA" id="ARBA00012865"/>
    </source>
</evidence>
<dbReference type="AlphaFoldDB" id="G0IZA1"/>
<dbReference type="GO" id="GO:0046677">
    <property type="term" value="P:response to antibiotic"/>
    <property type="evidence" value="ECO:0007669"/>
    <property type="project" value="InterPro"/>
</dbReference>
<sequence length="294" mass="32951">MKIHLLFPLILLIACSQAKEKQRLTQLEEEIRKLMNETEGDFALAFRSVDGEESELFFNEKETFHAASTMKTPVMVALFEQEAAGKFSLQDSILIRNSFKSILDGSTYQMDLGVDSQEALYKRIGENATLYELMYEMIVRSSNLATNILIEKVGAKNVTQLMRELGAEDIQVLRGVEDLKAYEAGLSNTTTALDMMLIMEAIAKHKVAGSKKMIDILSDQHFNDLIPKYLPKEVKIAHKTGAITGVQHDAAIVELPDGNRYVLVILSKNLTDEKAGKECIAKISQMIYNNIENL</sequence>
<dbReference type="Gene3D" id="3.40.710.10">
    <property type="entry name" value="DD-peptidase/beta-lactamase superfamily"/>
    <property type="match status" value="1"/>
</dbReference>
<reference evidence="6" key="1">
    <citation type="submission" date="2011-07" db="EMBL/GenBank/DDBJ databases">
        <title>The complete genome of Cyclobacterium marinum DSM 745.</title>
        <authorList>
            <person name="Lucas S."/>
            <person name="Han J."/>
            <person name="Lapidus A."/>
            <person name="Bruce D."/>
            <person name="Goodwin L."/>
            <person name="Pitluck S."/>
            <person name="Peters L."/>
            <person name="Kyrpides N."/>
            <person name="Mavromatis K."/>
            <person name="Ivanova N."/>
            <person name="Ovchinnikova G."/>
            <person name="Chertkov O."/>
            <person name="Detter J.C."/>
            <person name="Tapia R."/>
            <person name="Han C."/>
            <person name="Land M."/>
            <person name="Hauser L."/>
            <person name="Markowitz V."/>
            <person name="Cheng J.-F."/>
            <person name="Hugenholtz P."/>
            <person name="Woyke T."/>
            <person name="Wu D."/>
            <person name="Tindall B."/>
            <person name="Schuetze A."/>
            <person name="Brambilla E."/>
            <person name="Klenk H.-P."/>
            <person name="Eisen J.A."/>
        </authorList>
    </citation>
    <scope>NUCLEOTIDE SEQUENCE [LARGE SCALE GENOMIC DNA]</scope>
    <source>
        <strain evidence="6">ATCC 25205 / DSM 745 / LMG 13164 / NCIMB 1802</strain>
    </source>
</reference>
<dbReference type="InterPro" id="IPR000871">
    <property type="entry name" value="Beta-lactam_class-A"/>
</dbReference>
<gene>
    <name evidence="5" type="ordered locus">Cycma_0599</name>
</gene>
<comment type="catalytic activity">
    <reaction evidence="1">
        <text>a beta-lactam + H2O = a substituted beta-amino acid</text>
        <dbReference type="Rhea" id="RHEA:20401"/>
        <dbReference type="ChEBI" id="CHEBI:15377"/>
        <dbReference type="ChEBI" id="CHEBI:35627"/>
        <dbReference type="ChEBI" id="CHEBI:140347"/>
        <dbReference type="EC" id="3.5.2.6"/>
    </reaction>
</comment>
<protein>
    <recommendedName>
        <fullName evidence="3">beta-lactamase</fullName>
        <ecNumber evidence="3">3.5.2.6</ecNumber>
    </recommendedName>
</protein>
<dbReference type="GO" id="GO:0030655">
    <property type="term" value="P:beta-lactam antibiotic catabolic process"/>
    <property type="evidence" value="ECO:0007669"/>
    <property type="project" value="InterPro"/>
</dbReference>
<dbReference type="Proteomes" id="UP000001635">
    <property type="component" value="Chromosome"/>
</dbReference>
<evidence type="ECO:0000256" key="1">
    <source>
        <dbReference type="ARBA" id="ARBA00001526"/>
    </source>
</evidence>